<proteinExistence type="predicted"/>
<organism evidence="1 2">
    <name type="scientific">Paramecium sonneborni</name>
    <dbReference type="NCBI Taxonomy" id="65129"/>
    <lineage>
        <taxon>Eukaryota</taxon>
        <taxon>Sar</taxon>
        <taxon>Alveolata</taxon>
        <taxon>Ciliophora</taxon>
        <taxon>Intramacronucleata</taxon>
        <taxon>Oligohymenophorea</taxon>
        <taxon>Peniculida</taxon>
        <taxon>Parameciidae</taxon>
        <taxon>Paramecium</taxon>
    </lineage>
</organism>
<dbReference type="EMBL" id="CAJJDN010000013">
    <property type="protein sequence ID" value="CAD8059497.1"/>
    <property type="molecule type" value="Genomic_DNA"/>
</dbReference>
<evidence type="ECO:0000313" key="1">
    <source>
        <dbReference type="EMBL" id="CAD8059497.1"/>
    </source>
</evidence>
<protein>
    <submittedName>
        <fullName evidence="1">Uncharacterized protein</fullName>
    </submittedName>
</protein>
<accession>A0A8S1KXI1</accession>
<dbReference type="AlphaFoldDB" id="A0A8S1KXI1"/>
<gene>
    <name evidence="1" type="ORF">PSON_ATCC_30995.1.T0130303</name>
</gene>
<name>A0A8S1KXI1_9CILI</name>
<evidence type="ECO:0000313" key="2">
    <source>
        <dbReference type="Proteomes" id="UP000692954"/>
    </source>
</evidence>
<dbReference type="Proteomes" id="UP000692954">
    <property type="component" value="Unassembled WGS sequence"/>
</dbReference>
<keyword evidence="2" id="KW-1185">Reference proteome</keyword>
<comment type="caution">
    <text evidence="1">The sequence shown here is derived from an EMBL/GenBank/DDBJ whole genome shotgun (WGS) entry which is preliminary data.</text>
</comment>
<reference evidence="1" key="1">
    <citation type="submission" date="2021-01" db="EMBL/GenBank/DDBJ databases">
        <authorList>
            <consortium name="Genoscope - CEA"/>
            <person name="William W."/>
        </authorList>
    </citation>
    <scope>NUCLEOTIDE SEQUENCE</scope>
</reference>
<sequence length="69" mass="8317">MIILKLKEKSIQKRNKRYLIKNINKFLIINEGKPEGTELISEQVMHEHKTKLYINYQDGRLKFSSHFEL</sequence>